<dbReference type="PANTHER" id="PTHR36310:SF1">
    <property type="entry name" value="CYCLIN-DEPENDENT PROTEIN KINASE INHIBITOR SMR11"/>
    <property type="match status" value="1"/>
</dbReference>
<accession>A0A835CWV9</accession>
<sequence>MESKVSSEQLKNEKDSSGKTYNLEKMGVIGAKHVEVSKAADERATLGPITPVPDRENGEVLIDMASPLSWISSPASVVCFDSQGNGADFSPRTSKKDVFDPFAPGPDELMLAPRRKKYLEGFQNNTARRLTFDSTIECLGDCEHGDGVKALSQEEMFLETVYETFLEAIVAKQAEGILAEPLLPKTPTSFPLSNCIAESCPGAPMKLKPARKLRNIDQGLCRKLEF</sequence>
<evidence type="ECO:0000256" key="1">
    <source>
        <dbReference type="SAM" id="MobiDB-lite"/>
    </source>
</evidence>
<comment type="caution">
    <text evidence="2">The sequence shown here is derived from an EMBL/GenBank/DDBJ whole genome shotgun (WGS) entry which is preliminary data.</text>
</comment>
<gene>
    <name evidence="2" type="ORF">HHK36_033363</name>
</gene>
<organism evidence="2 3">
    <name type="scientific">Tetracentron sinense</name>
    <name type="common">Spur-leaf</name>
    <dbReference type="NCBI Taxonomy" id="13715"/>
    <lineage>
        <taxon>Eukaryota</taxon>
        <taxon>Viridiplantae</taxon>
        <taxon>Streptophyta</taxon>
        <taxon>Embryophyta</taxon>
        <taxon>Tracheophyta</taxon>
        <taxon>Spermatophyta</taxon>
        <taxon>Magnoliopsida</taxon>
        <taxon>Trochodendrales</taxon>
        <taxon>Trochodendraceae</taxon>
        <taxon>Tetracentron</taxon>
    </lineage>
</organism>
<dbReference type="InterPro" id="IPR038971">
    <property type="entry name" value="SMR11/SMR16"/>
</dbReference>
<dbReference type="PANTHER" id="PTHR36310">
    <property type="entry name" value="CYCLIN-DEPENDENT PROTEIN KINASE INHIBITOR SMR11"/>
    <property type="match status" value="1"/>
</dbReference>
<feature type="compositionally biased region" description="Basic and acidic residues" evidence="1">
    <location>
        <begin position="1"/>
        <end position="17"/>
    </location>
</feature>
<evidence type="ECO:0000313" key="3">
    <source>
        <dbReference type="Proteomes" id="UP000655225"/>
    </source>
</evidence>
<dbReference type="Proteomes" id="UP000655225">
    <property type="component" value="Unassembled WGS sequence"/>
</dbReference>
<proteinExistence type="predicted"/>
<keyword evidence="3" id="KW-1185">Reference proteome</keyword>
<protein>
    <submittedName>
        <fullName evidence="2">Uncharacterized protein</fullName>
    </submittedName>
</protein>
<dbReference type="OrthoDB" id="777328at2759"/>
<dbReference type="AlphaFoldDB" id="A0A835CWV9"/>
<name>A0A835CWV9_TETSI</name>
<dbReference type="EMBL" id="JABCRI010001343">
    <property type="protein sequence ID" value="KAF8364683.1"/>
    <property type="molecule type" value="Genomic_DNA"/>
</dbReference>
<dbReference type="OMA" id="LAPRCKK"/>
<evidence type="ECO:0000313" key="2">
    <source>
        <dbReference type="EMBL" id="KAF8364683.1"/>
    </source>
</evidence>
<feature type="region of interest" description="Disordered" evidence="1">
    <location>
        <begin position="1"/>
        <end position="21"/>
    </location>
</feature>
<reference evidence="2 3" key="1">
    <citation type="submission" date="2020-04" db="EMBL/GenBank/DDBJ databases">
        <title>Plant Genome Project.</title>
        <authorList>
            <person name="Zhang R.-G."/>
        </authorList>
    </citation>
    <scope>NUCLEOTIDE SEQUENCE [LARGE SCALE GENOMIC DNA]</scope>
    <source>
        <strain evidence="2">YNK0</strain>
        <tissue evidence="2">Leaf</tissue>
    </source>
</reference>